<proteinExistence type="predicted"/>
<dbReference type="EMBL" id="JARKIE010000023">
    <property type="protein sequence ID" value="KAJ7699237.1"/>
    <property type="molecule type" value="Genomic_DNA"/>
</dbReference>
<keyword evidence="3" id="KW-1185">Reference proteome</keyword>
<feature type="region of interest" description="Disordered" evidence="1">
    <location>
        <begin position="1"/>
        <end position="31"/>
    </location>
</feature>
<dbReference type="Proteomes" id="UP001221757">
    <property type="component" value="Unassembled WGS sequence"/>
</dbReference>
<evidence type="ECO:0000313" key="2">
    <source>
        <dbReference type="EMBL" id="KAJ7699237.1"/>
    </source>
</evidence>
<gene>
    <name evidence="2" type="ORF">B0H17DRAFT_1049260</name>
</gene>
<reference evidence="2" key="1">
    <citation type="submission" date="2023-03" db="EMBL/GenBank/DDBJ databases">
        <title>Massive genome expansion in bonnet fungi (Mycena s.s.) driven by repeated elements and novel gene families across ecological guilds.</title>
        <authorList>
            <consortium name="Lawrence Berkeley National Laboratory"/>
            <person name="Harder C.B."/>
            <person name="Miyauchi S."/>
            <person name="Viragh M."/>
            <person name="Kuo A."/>
            <person name="Thoen E."/>
            <person name="Andreopoulos B."/>
            <person name="Lu D."/>
            <person name="Skrede I."/>
            <person name="Drula E."/>
            <person name="Henrissat B."/>
            <person name="Morin E."/>
            <person name="Kohler A."/>
            <person name="Barry K."/>
            <person name="LaButti K."/>
            <person name="Morin E."/>
            <person name="Salamov A."/>
            <person name="Lipzen A."/>
            <person name="Mereny Z."/>
            <person name="Hegedus B."/>
            <person name="Baldrian P."/>
            <person name="Stursova M."/>
            <person name="Weitz H."/>
            <person name="Taylor A."/>
            <person name="Grigoriev I.V."/>
            <person name="Nagy L.G."/>
            <person name="Martin F."/>
            <person name="Kauserud H."/>
        </authorList>
    </citation>
    <scope>NUCLEOTIDE SEQUENCE</scope>
    <source>
        <strain evidence="2">CBHHK067</strain>
    </source>
</reference>
<evidence type="ECO:0008006" key="4">
    <source>
        <dbReference type="Google" id="ProtNLM"/>
    </source>
</evidence>
<comment type="caution">
    <text evidence="2">The sequence shown here is derived from an EMBL/GenBank/DDBJ whole genome shotgun (WGS) entry which is preliminary data.</text>
</comment>
<organism evidence="2 3">
    <name type="scientific">Mycena rosella</name>
    <name type="common">Pink bonnet</name>
    <name type="synonym">Agaricus rosellus</name>
    <dbReference type="NCBI Taxonomy" id="1033263"/>
    <lineage>
        <taxon>Eukaryota</taxon>
        <taxon>Fungi</taxon>
        <taxon>Dikarya</taxon>
        <taxon>Basidiomycota</taxon>
        <taxon>Agaricomycotina</taxon>
        <taxon>Agaricomycetes</taxon>
        <taxon>Agaricomycetidae</taxon>
        <taxon>Agaricales</taxon>
        <taxon>Marasmiineae</taxon>
        <taxon>Mycenaceae</taxon>
        <taxon>Mycena</taxon>
    </lineage>
</organism>
<accession>A0AAD7DTB2</accession>
<dbReference type="AlphaFoldDB" id="A0AAD7DTB2"/>
<sequence length="133" mass="14287">MAQAQATRTGESGLFTSTTFRADSNSSPKPARICPQCKKIGSVSTGKAQTLFISLIPVKSQTVWRCKKCGWNTPVSANWEPAVSSAIGAGRPSVSHEVNPMYRMAEGWYRPPSDLFAGQPEPTPVQLGSMDGQ</sequence>
<feature type="compositionally biased region" description="Polar residues" evidence="1">
    <location>
        <begin position="1"/>
        <end position="28"/>
    </location>
</feature>
<evidence type="ECO:0000256" key="1">
    <source>
        <dbReference type="SAM" id="MobiDB-lite"/>
    </source>
</evidence>
<protein>
    <recommendedName>
        <fullName evidence="4">Zinc-ribbon 15 domain-containing protein</fullName>
    </recommendedName>
</protein>
<name>A0AAD7DTB2_MYCRO</name>
<evidence type="ECO:0000313" key="3">
    <source>
        <dbReference type="Proteomes" id="UP001221757"/>
    </source>
</evidence>